<evidence type="ECO:0000259" key="4">
    <source>
        <dbReference type="PROSITE" id="PS51371"/>
    </source>
</evidence>
<dbReference type="OrthoDB" id="449052at2759"/>
<dbReference type="Proteomes" id="UP000078561">
    <property type="component" value="Unassembled WGS sequence"/>
</dbReference>
<gene>
    <name evidence="5" type="primary">ABSGL_09132.1 scaffold 10682</name>
</gene>
<dbReference type="Pfam" id="PF00571">
    <property type="entry name" value="CBS"/>
    <property type="match status" value="3"/>
</dbReference>
<dbReference type="STRING" id="4829.A0A168Q0W7"/>
<dbReference type="AlphaFoldDB" id="A0A168Q0W7"/>
<dbReference type="Gene3D" id="3.10.580.10">
    <property type="entry name" value="CBS-domain"/>
    <property type="match status" value="2"/>
</dbReference>
<accession>A0A168Q0W7</accession>
<dbReference type="OMA" id="GHYIGMF"/>
<dbReference type="SMART" id="SM00116">
    <property type="entry name" value="CBS"/>
    <property type="match status" value="4"/>
</dbReference>
<dbReference type="InParanoid" id="A0A168Q0W7"/>
<name>A0A168Q0W7_ABSGL</name>
<evidence type="ECO:0000256" key="2">
    <source>
        <dbReference type="ARBA" id="ARBA00023122"/>
    </source>
</evidence>
<feature type="domain" description="CBS" evidence="4">
    <location>
        <begin position="16"/>
        <end position="95"/>
    </location>
</feature>
<feature type="domain" description="CBS" evidence="4">
    <location>
        <begin position="276"/>
        <end position="332"/>
    </location>
</feature>
<keyword evidence="6" id="KW-1185">Reference proteome</keyword>
<dbReference type="InterPro" id="IPR050511">
    <property type="entry name" value="AMPK_gamma/SDS23_families"/>
</dbReference>
<evidence type="ECO:0000256" key="3">
    <source>
        <dbReference type="PROSITE-ProRule" id="PRU00703"/>
    </source>
</evidence>
<keyword evidence="1" id="KW-0677">Repeat</keyword>
<dbReference type="PROSITE" id="PS51371">
    <property type="entry name" value="CBS"/>
    <property type="match status" value="4"/>
</dbReference>
<dbReference type="SUPFAM" id="SSF54631">
    <property type="entry name" value="CBS-domain pair"/>
    <property type="match status" value="2"/>
</dbReference>
<proteinExistence type="predicted"/>
<protein>
    <recommendedName>
        <fullName evidence="4">CBS domain-containing protein</fullName>
    </recommendedName>
</protein>
<feature type="domain" description="CBS" evidence="4">
    <location>
        <begin position="122"/>
        <end position="182"/>
    </location>
</feature>
<evidence type="ECO:0000313" key="5">
    <source>
        <dbReference type="EMBL" id="SAM03314.1"/>
    </source>
</evidence>
<dbReference type="FunCoup" id="A0A168Q0W7">
    <property type="interactions" value="52"/>
</dbReference>
<dbReference type="PANTHER" id="PTHR13780">
    <property type="entry name" value="AMP-ACTIVATED PROTEIN KINASE, GAMMA REGULATORY SUBUNIT"/>
    <property type="match status" value="1"/>
</dbReference>
<dbReference type="GO" id="GO:0004865">
    <property type="term" value="F:protein serine/threonine phosphatase inhibitor activity"/>
    <property type="evidence" value="ECO:0007669"/>
    <property type="project" value="TreeGrafter"/>
</dbReference>
<dbReference type="PANTHER" id="PTHR13780:SF36">
    <property type="entry name" value="CBS DOMAIN-CONTAINING PROTEIN"/>
    <property type="match status" value="1"/>
</dbReference>
<evidence type="ECO:0000313" key="6">
    <source>
        <dbReference type="Proteomes" id="UP000078561"/>
    </source>
</evidence>
<dbReference type="CDD" id="cd02205">
    <property type="entry name" value="CBS_pair_SF"/>
    <property type="match status" value="2"/>
</dbReference>
<reference evidence="5" key="1">
    <citation type="submission" date="2016-04" db="EMBL/GenBank/DDBJ databases">
        <authorList>
            <person name="Evans L.H."/>
            <person name="Alamgir A."/>
            <person name="Owens N."/>
            <person name="Weber N.D."/>
            <person name="Virtaneva K."/>
            <person name="Barbian K."/>
            <person name="Babar A."/>
            <person name="Rosenke K."/>
        </authorList>
    </citation>
    <scope>NUCLEOTIDE SEQUENCE [LARGE SCALE GENOMIC DNA]</scope>
    <source>
        <strain evidence="5">CBS 101.48</strain>
    </source>
</reference>
<feature type="domain" description="CBS" evidence="4">
    <location>
        <begin position="197"/>
        <end position="254"/>
    </location>
</feature>
<organism evidence="5">
    <name type="scientific">Absidia glauca</name>
    <name type="common">Pin mould</name>
    <dbReference type="NCBI Taxonomy" id="4829"/>
    <lineage>
        <taxon>Eukaryota</taxon>
        <taxon>Fungi</taxon>
        <taxon>Fungi incertae sedis</taxon>
        <taxon>Mucoromycota</taxon>
        <taxon>Mucoromycotina</taxon>
        <taxon>Mucoromycetes</taxon>
        <taxon>Mucorales</taxon>
        <taxon>Cunninghamellaceae</taxon>
        <taxon>Absidia</taxon>
    </lineage>
</organism>
<dbReference type="InterPro" id="IPR000644">
    <property type="entry name" value="CBS_dom"/>
</dbReference>
<keyword evidence="2 3" id="KW-0129">CBS domain</keyword>
<dbReference type="InterPro" id="IPR046342">
    <property type="entry name" value="CBS_dom_sf"/>
</dbReference>
<dbReference type="GO" id="GO:0042149">
    <property type="term" value="P:cellular response to glucose starvation"/>
    <property type="evidence" value="ECO:0007669"/>
    <property type="project" value="TreeGrafter"/>
</dbReference>
<evidence type="ECO:0000256" key="1">
    <source>
        <dbReference type="ARBA" id="ARBA00022737"/>
    </source>
</evidence>
<sequence length="332" mass="36465">MAHREGITTRTHDWSMVPASSLIEDQDVIEIDGDTPVEVACSILVNNNISSAPVFKSPDRSTPTIHSGKSYIGCIDYADIIAYLLVVLKSSTADESGSLGIQDIVKRALQGQSVPVSMASDLSQNNPFCSILPEATLASVVDEFAQRIRRVCVMNPDGQIKGVLSQSTVVRYLYENRQQFPEIDKLMNQTLRELHLGESEVISVYSDTPVMEALNKMYHSNVSSVAVLDAGGLLLGNISLSDVKYVLKSFSHRLLWETSLRFACSIRENQGIEDGQDRLPVFDVRLDTTFGFAIAKLLATEAHHVWVTDKSGRAIGLLSLRDIIKPLSAISI</sequence>
<dbReference type="EMBL" id="LT554077">
    <property type="protein sequence ID" value="SAM03314.1"/>
    <property type="molecule type" value="Genomic_DNA"/>
</dbReference>